<dbReference type="InterPro" id="IPR008979">
    <property type="entry name" value="Galactose-bd-like_sf"/>
</dbReference>
<dbReference type="Gene3D" id="2.60.120.260">
    <property type="entry name" value="Galactose-binding domain-like"/>
    <property type="match status" value="1"/>
</dbReference>
<keyword evidence="2 4" id="KW-0378">Hydrolase</keyword>
<dbReference type="GO" id="GO:0005975">
    <property type="term" value="P:carbohydrate metabolic process"/>
    <property type="evidence" value="ECO:0007669"/>
    <property type="project" value="InterPro"/>
</dbReference>
<comment type="similarity">
    <text evidence="1 4">Belongs to the glycosyl hydrolase 43 family.</text>
</comment>
<dbReference type="InterPro" id="IPR000421">
    <property type="entry name" value="FA58C"/>
</dbReference>
<dbReference type="AlphaFoldDB" id="A0A1G9UVD1"/>
<dbReference type="InterPro" id="IPR013783">
    <property type="entry name" value="Ig-like_fold"/>
</dbReference>
<accession>A0A1G9UVD1</accession>
<reference evidence="7" key="1">
    <citation type="submission" date="2016-10" db="EMBL/GenBank/DDBJ databases">
        <authorList>
            <person name="Varghese N."/>
            <person name="Submissions S."/>
        </authorList>
    </citation>
    <scope>NUCLEOTIDE SEQUENCE [LARGE SCALE GENOMIC DNA]</scope>
    <source>
        <strain evidence="7">DSM 19110</strain>
    </source>
</reference>
<dbReference type="CDD" id="cd08982">
    <property type="entry name" value="GH43-like"/>
    <property type="match status" value="1"/>
</dbReference>
<dbReference type="GO" id="GO:0004553">
    <property type="term" value="F:hydrolase activity, hydrolyzing O-glycosyl compounds"/>
    <property type="evidence" value="ECO:0007669"/>
    <property type="project" value="InterPro"/>
</dbReference>
<dbReference type="Proteomes" id="UP000183200">
    <property type="component" value="Unassembled WGS sequence"/>
</dbReference>
<dbReference type="OrthoDB" id="9803461at2"/>
<proteinExistence type="inferred from homology"/>
<keyword evidence="7" id="KW-1185">Reference proteome</keyword>
<name>A0A1G9UVD1_9SPHI</name>
<gene>
    <name evidence="6" type="ORF">SAMN05421820_104288</name>
</gene>
<dbReference type="PANTHER" id="PTHR42812:SF14">
    <property type="entry name" value="SECRETED PROTEIN"/>
    <property type="match status" value="1"/>
</dbReference>
<keyword evidence="3 4" id="KW-0326">Glycosidase</keyword>
<dbReference type="CDD" id="cd00063">
    <property type="entry name" value="FN3"/>
    <property type="match status" value="1"/>
</dbReference>
<evidence type="ECO:0000256" key="3">
    <source>
        <dbReference type="ARBA" id="ARBA00023295"/>
    </source>
</evidence>
<evidence type="ECO:0000256" key="1">
    <source>
        <dbReference type="ARBA" id="ARBA00009865"/>
    </source>
</evidence>
<feature type="domain" description="F5/8 type C" evidence="5">
    <location>
        <begin position="341"/>
        <end position="486"/>
    </location>
</feature>
<sequence>MDMVFNFYKRVACLLGFFIIAVQFPVIAQQKNQNFCNPLNLNYRFSYDNSSSYREAADPVIHLYKNKYFLYASKSGGYWYADNMLHWTFRPSVTLPVEDYAPTVETIGDTVFFLASGGAGKIYYNLNPLEDNWKVYNAKFQVSMTDPALFKDDDGRVFLYYGCSNRDPIRGVELDPKRLLDTLGSAKVLIGHKSKEHGWEEAGEKNDGGKEGWNEGSWMTKYNGKYYLQYSSPGTEFKVYGDGVYVAEKPLGPFTYMPNSPFSYKPGGFINGAGHGATFQDKYGNYWHVATMTISVRHMFERRVGLFPAFFDREGQLHCNTAFGDYPSLMPNRKMNFEKESTFPGWMLLSYHKPVSASSTLPGHQPELAGDEEVRTWWAASTGNKGEWLQMDLEKPSTIHAIQVNFADEGARLKANDHVKPYQYTISVSEDGKKWHSIVDQSKNTADVTHDYQVLDKAVKARYVKMINYQVPDGNFSISGLRIFGKGTGKLPEAVKTCKVQRDAQDTRHARLDWKAIKGATGYVVYFGNTKNKLYQSAMVYGNPSLELRGLNKGVPYFFRVDAFNENGVTRGTQQ</sequence>
<organism evidence="6 7">
    <name type="scientific">Pedobacter steynii</name>
    <dbReference type="NCBI Taxonomy" id="430522"/>
    <lineage>
        <taxon>Bacteria</taxon>
        <taxon>Pseudomonadati</taxon>
        <taxon>Bacteroidota</taxon>
        <taxon>Sphingobacteriia</taxon>
        <taxon>Sphingobacteriales</taxon>
        <taxon>Sphingobacteriaceae</taxon>
        <taxon>Pedobacter</taxon>
    </lineage>
</organism>
<dbReference type="InterPro" id="IPR003961">
    <property type="entry name" value="FN3_dom"/>
</dbReference>
<dbReference type="InterPro" id="IPR036116">
    <property type="entry name" value="FN3_sf"/>
</dbReference>
<dbReference type="InterPro" id="IPR023296">
    <property type="entry name" value="Glyco_hydro_beta-prop_sf"/>
</dbReference>
<dbReference type="Pfam" id="PF00754">
    <property type="entry name" value="F5_F8_type_C"/>
    <property type="match status" value="1"/>
</dbReference>
<dbReference type="Gene3D" id="2.115.10.20">
    <property type="entry name" value="Glycosyl hydrolase domain, family 43"/>
    <property type="match status" value="1"/>
</dbReference>
<dbReference type="PROSITE" id="PS50022">
    <property type="entry name" value="FA58C_3"/>
    <property type="match status" value="1"/>
</dbReference>
<evidence type="ECO:0000256" key="2">
    <source>
        <dbReference type="ARBA" id="ARBA00022801"/>
    </source>
</evidence>
<dbReference type="PANTHER" id="PTHR42812">
    <property type="entry name" value="BETA-XYLOSIDASE"/>
    <property type="match status" value="1"/>
</dbReference>
<dbReference type="InterPro" id="IPR051795">
    <property type="entry name" value="Glycosyl_Hydrlase_43"/>
</dbReference>
<dbReference type="EMBL" id="FNGY01000004">
    <property type="protein sequence ID" value="SDM63595.1"/>
    <property type="molecule type" value="Genomic_DNA"/>
</dbReference>
<evidence type="ECO:0000313" key="6">
    <source>
        <dbReference type="EMBL" id="SDM63595.1"/>
    </source>
</evidence>
<dbReference type="SUPFAM" id="SSF75005">
    <property type="entry name" value="Arabinanase/levansucrase/invertase"/>
    <property type="match status" value="1"/>
</dbReference>
<dbReference type="SUPFAM" id="SSF49785">
    <property type="entry name" value="Galactose-binding domain-like"/>
    <property type="match status" value="1"/>
</dbReference>
<evidence type="ECO:0000259" key="5">
    <source>
        <dbReference type="PROSITE" id="PS50022"/>
    </source>
</evidence>
<evidence type="ECO:0000256" key="4">
    <source>
        <dbReference type="RuleBase" id="RU361187"/>
    </source>
</evidence>
<dbReference type="Gene3D" id="2.60.40.10">
    <property type="entry name" value="Immunoglobulins"/>
    <property type="match status" value="1"/>
</dbReference>
<evidence type="ECO:0000313" key="7">
    <source>
        <dbReference type="Proteomes" id="UP000183200"/>
    </source>
</evidence>
<dbReference type="SUPFAM" id="SSF49265">
    <property type="entry name" value="Fibronectin type III"/>
    <property type="match status" value="1"/>
</dbReference>
<dbReference type="InterPro" id="IPR006710">
    <property type="entry name" value="Glyco_hydro_43"/>
</dbReference>
<protein>
    <submittedName>
        <fullName evidence="6">Glycosyl hydrolases family 43</fullName>
    </submittedName>
</protein>
<dbReference type="Pfam" id="PF04616">
    <property type="entry name" value="Glyco_hydro_43"/>
    <property type="match status" value="1"/>
</dbReference>